<evidence type="ECO:0000313" key="3">
    <source>
        <dbReference type="Proteomes" id="UP001165083"/>
    </source>
</evidence>
<feature type="region of interest" description="Disordered" evidence="1">
    <location>
        <begin position="1"/>
        <end position="136"/>
    </location>
</feature>
<dbReference type="Proteomes" id="UP001165083">
    <property type="component" value="Unassembled WGS sequence"/>
</dbReference>
<organism evidence="2 3">
    <name type="scientific">Phytophthora lilii</name>
    <dbReference type="NCBI Taxonomy" id="2077276"/>
    <lineage>
        <taxon>Eukaryota</taxon>
        <taxon>Sar</taxon>
        <taxon>Stramenopiles</taxon>
        <taxon>Oomycota</taxon>
        <taxon>Peronosporomycetes</taxon>
        <taxon>Peronosporales</taxon>
        <taxon>Peronosporaceae</taxon>
        <taxon>Phytophthora</taxon>
    </lineage>
</organism>
<keyword evidence="3" id="KW-1185">Reference proteome</keyword>
<accession>A0A9W6X122</accession>
<feature type="compositionally biased region" description="Polar residues" evidence="1">
    <location>
        <begin position="34"/>
        <end position="48"/>
    </location>
</feature>
<feature type="compositionally biased region" description="Polar residues" evidence="1">
    <location>
        <begin position="82"/>
        <end position="92"/>
    </location>
</feature>
<evidence type="ECO:0000256" key="1">
    <source>
        <dbReference type="SAM" id="MobiDB-lite"/>
    </source>
</evidence>
<sequence>MEGGERGMPSDPDGMVASVGSVTGKGYVPVTALSGKQETAGKKSSLNSKDSETPNVLAGNGNPPSADKSPIKTQDSKKSSDENGSWFTNWWKSGSLKKYSSPKTPCPDPASAATSSKHFASATKSGRYLREEAVTL</sequence>
<gene>
    <name evidence="2" type="ORF">Plil01_001091700</name>
</gene>
<feature type="compositionally biased region" description="Polar residues" evidence="1">
    <location>
        <begin position="112"/>
        <end position="124"/>
    </location>
</feature>
<protein>
    <submittedName>
        <fullName evidence="2">Unnamed protein product</fullName>
    </submittedName>
</protein>
<reference evidence="2" key="1">
    <citation type="submission" date="2023-04" db="EMBL/GenBank/DDBJ databases">
        <title>Phytophthora lilii NBRC 32176.</title>
        <authorList>
            <person name="Ichikawa N."/>
            <person name="Sato H."/>
            <person name="Tonouchi N."/>
        </authorList>
    </citation>
    <scope>NUCLEOTIDE SEQUENCE</scope>
    <source>
        <strain evidence="2">NBRC 32176</strain>
    </source>
</reference>
<comment type="caution">
    <text evidence="2">The sequence shown here is derived from an EMBL/GenBank/DDBJ whole genome shotgun (WGS) entry which is preliminary data.</text>
</comment>
<dbReference type="AlphaFoldDB" id="A0A9W6X122"/>
<dbReference type="EMBL" id="BSXW01000596">
    <property type="protein sequence ID" value="GMF26258.1"/>
    <property type="molecule type" value="Genomic_DNA"/>
</dbReference>
<name>A0A9W6X122_9STRA</name>
<proteinExistence type="predicted"/>
<evidence type="ECO:0000313" key="2">
    <source>
        <dbReference type="EMBL" id="GMF26258.1"/>
    </source>
</evidence>